<dbReference type="PANTHER" id="PTHR42693">
    <property type="entry name" value="ARYLSULFATASE FAMILY MEMBER"/>
    <property type="match status" value="1"/>
</dbReference>
<dbReference type="EMBL" id="MFKF01000440">
    <property type="protein sequence ID" value="OGG43268.1"/>
    <property type="molecule type" value="Genomic_DNA"/>
</dbReference>
<comment type="caution">
    <text evidence="3">The sequence shown here is derived from an EMBL/GenBank/DDBJ whole genome shotgun (WGS) entry which is preliminary data.</text>
</comment>
<comment type="similarity">
    <text evidence="1">Belongs to the sulfatase family.</text>
</comment>
<dbReference type="Proteomes" id="UP000178606">
    <property type="component" value="Unassembled WGS sequence"/>
</dbReference>
<evidence type="ECO:0000313" key="4">
    <source>
        <dbReference type="Proteomes" id="UP000178606"/>
    </source>
</evidence>
<evidence type="ECO:0000256" key="1">
    <source>
        <dbReference type="ARBA" id="ARBA00008779"/>
    </source>
</evidence>
<evidence type="ECO:0000313" key="3">
    <source>
        <dbReference type="EMBL" id="OGG43268.1"/>
    </source>
</evidence>
<dbReference type="PANTHER" id="PTHR42693:SF33">
    <property type="entry name" value="ARYLSULFATASE"/>
    <property type="match status" value="1"/>
</dbReference>
<name>A0A1F6C2G2_HANXR</name>
<dbReference type="InterPro" id="IPR050738">
    <property type="entry name" value="Sulfatase"/>
</dbReference>
<organism evidence="3 4">
    <name type="scientific">Handelsmanbacteria sp. (strain RIFCSPLOWO2_12_FULL_64_10)</name>
    <dbReference type="NCBI Taxonomy" id="1817868"/>
    <lineage>
        <taxon>Bacteria</taxon>
        <taxon>Candidatus Handelsmaniibacteriota</taxon>
    </lineage>
</organism>
<dbReference type="GO" id="GO:0004065">
    <property type="term" value="F:arylsulfatase activity"/>
    <property type="evidence" value="ECO:0007669"/>
    <property type="project" value="TreeGrafter"/>
</dbReference>
<dbReference type="AlphaFoldDB" id="A0A1F6C2G2"/>
<dbReference type="InterPro" id="IPR017850">
    <property type="entry name" value="Alkaline_phosphatase_core_sf"/>
</dbReference>
<protein>
    <recommendedName>
        <fullName evidence="2">Sulfatase N-terminal domain-containing protein</fullName>
    </recommendedName>
</protein>
<dbReference type="InterPro" id="IPR000917">
    <property type="entry name" value="Sulfatase_N"/>
</dbReference>
<gene>
    <name evidence="3" type="ORF">A3F84_12855</name>
</gene>
<dbReference type="Gene3D" id="3.40.720.10">
    <property type="entry name" value="Alkaline Phosphatase, subunit A"/>
    <property type="match status" value="1"/>
</dbReference>
<accession>A0A1F6C2G2</accession>
<proteinExistence type="inferred from homology"/>
<evidence type="ECO:0000259" key="2">
    <source>
        <dbReference type="Pfam" id="PF00884"/>
    </source>
</evidence>
<dbReference type="CDD" id="cd16148">
    <property type="entry name" value="sulfatase_like"/>
    <property type="match status" value="1"/>
</dbReference>
<dbReference type="SUPFAM" id="SSF53649">
    <property type="entry name" value="Alkaline phosphatase-like"/>
    <property type="match status" value="1"/>
</dbReference>
<feature type="domain" description="Sulfatase N-terminal" evidence="2">
    <location>
        <begin position="2"/>
        <end position="354"/>
    </location>
</feature>
<reference evidence="3 4" key="1">
    <citation type="journal article" date="2016" name="Nat. Commun.">
        <title>Thousands of microbial genomes shed light on interconnected biogeochemical processes in an aquifer system.</title>
        <authorList>
            <person name="Anantharaman K."/>
            <person name="Brown C.T."/>
            <person name="Hug L.A."/>
            <person name="Sharon I."/>
            <person name="Castelle C.J."/>
            <person name="Probst A.J."/>
            <person name="Thomas B.C."/>
            <person name="Singh A."/>
            <person name="Wilkins M.J."/>
            <person name="Karaoz U."/>
            <person name="Brodie E.L."/>
            <person name="Williams K.H."/>
            <person name="Hubbard S.S."/>
            <person name="Banfield J.F."/>
        </authorList>
    </citation>
    <scope>NUCLEOTIDE SEQUENCE [LARGE SCALE GENOMIC DNA]</scope>
    <source>
        <strain evidence="4">RIFCSPLOWO2_12_FULL_64_10</strain>
    </source>
</reference>
<sequence>MNIILVIFDTLRKDCVGVYGSPPWGEVQTPHFDAFAKQSLVMTRTYPEALPTLPARRALYTGRRVYPFHHADFRLKGDFVGAPGWGPIPEDQDTLAELLREAGYRTALISDVYHQFKPSKNFWRGFDQWTFLRGQEMDPQRSGPRLTQAQLDHYLPREMQNERTVRFIQQCIMNLHDRTREEDYFAPRVLKEAALWLEQNQDAEKFFLTVESFDPHEPWLVPPHYRRMYSKEEGQEQVKSGYANTSQLDRALLTRTRANYSGAVTLCDRWFGYFMESLRVLGLLEDTMVVFVSDHGHSIGDGDFIGKRGYPSRPEVFDVALMVRFPGGEHAGKTSDVFAQHIDVSATILKAAGAPLPAEMDGRPFLDDALAGRPGSRDHVTVAWGSTPTVITGRWWFNCKVDGTGVLLHDLKAPEPFARNVAQENTGVVNELFALAKQDAKGGFPAWLIEVARKQADAPGCSDLAARA</sequence>
<dbReference type="Pfam" id="PF00884">
    <property type="entry name" value="Sulfatase"/>
    <property type="match status" value="1"/>
</dbReference>